<comment type="function">
    <text evidence="6">Arginine methyltransferase that can both catalyze the formation of omega-N monomethylarginine (MMA) and symmetrical dimethylarginine (sDMA).</text>
</comment>
<dbReference type="GO" id="GO:0042054">
    <property type="term" value="F:histone methyltransferase activity"/>
    <property type="evidence" value="ECO:0007669"/>
    <property type="project" value="TreeGrafter"/>
</dbReference>
<keyword evidence="4" id="KW-0677">Repeat</keyword>
<evidence type="ECO:0000259" key="8">
    <source>
        <dbReference type="Pfam" id="PF05185"/>
    </source>
</evidence>
<evidence type="ECO:0000256" key="4">
    <source>
        <dbReference type="ARBA" id="ARBA00022737"/>
    </source>
</evidence>
<dbReference type="Proteomes" id="UP000015104">
    <property type="component" value="Unassembled WGS sequence"/>
</dbReference>
<dbReference type="InterPro" id="IPR025799">
    <property type="entry name" value="Arg_MeTrfase"/>
</dbReference>
<keyword evidence="3 7" id="KW-0949">S-adenosyl-L-methionine</keyword>
<protein>
    <recommendedName>
        <fullName evidence="6">Protein arginine N-methyltransferase</fullName>
        <ecNumber evidence="6">2.1.1.-</ecNumber>
    </recommendedName>
</protein>
<dbReference type="STRING" id="32264.T1KXC9"/>
<reference evidence="10" key="2">
    <citation type="submission" date="2015-06" db="UniProtKB">
        <authorList>
            <consortium name="EnsemblMetazoa"/>
        </authorList>
    </citation>
    <scope>IDENTIFICATION</scope>
</reference>
<evidence type="ECO:0000259" key="9">
    <source>
        <dbReference type="Pfam" id="PF22528"/>
    </source>
</evidence>
<dbReference type="Pfam" id="PF22528">
    <property type="entry name" value="PRMT_C"/>
    <property type="match status" value="1"/>
</dbReference>
<dbReference type="GO" id="GO:0016274">
    <property type="term" value="F:protein-arginine N-methyltransferase activity"/>
    <property type="evidence" value="ECO:0007669"/>
    <property type="project" value="InterPro"/>
</dbReference>
<evidence type="ECO:0000256" key="1">
    <source>
        <dbReference type="ARBA" id="ARBA00022603"/>
    </source>
</evidence>
<evidence type="ECO:0000256" key="6">
    <source>
        <dbReference type="PIRNR" id="PIRNR036946"/>
    </source>
</evidence>
<dbReference type="InterPro" id="IPR014644">
    <property type="entry name" value="MeTrfase_PRMT7"/>
</dbReference>
<evidence type="ECO:0000256" key="7">
    <source>
        <dbReference type="PROSITE-ProRule" id="PRU01015"/>
    </source>
</evidence>
<dbReference type="HOGENOM" id="CLU_015180_0_0_1"/>
<sequence length="719" mass="83681">MDDKRLVFTQKFNPLTGNLEWTYLPENYDYVQEISRSDYGDMLWDQERNVLYNKAIKKYVERLMSIKKPTEKIRVIDIGTGTGLLSMMVCREFGSNLNRVAVTAFECFSPMAECAEKVIKRNNFDKSITVINSRSDEVDPFEPDERADLLVSEVFDTELIGEGALRVFKVALTEQCKLNPLVIPHKARIWVQLVKSSWLNNGHCMAPKGISIDGKKLNIEIPKSIINCYGSNHLHDLQANQLEVGKDIELISDPMIAFVFDFSKPDSLKYDDHTTLEFILKNSLNSEFVNIVFWWDLFMDDESEYVLSCAPYWAHPTKDISGTKNRIPWRDHWMQAIYYLPAYYKPFEMNSKEIFKLNCYHDEFSFWFDVGSSKASARSNFCSCGIHNDLSRNRIRMMADERVLSVIYPPVFIEIFGKRDLNILFLGDASLIPVLLGKDLHESGKVYVINRGQMVNKRFYEEFGRTNEIMDRLVIADDISDIEQIQFDLIIAEPFFNSISLPWDAFHFWYLIGDMAERGMVTIKTKIYPSKGRVVMLPVAFDHLWKIKAELRNVEGFDLADFDSLLEKARELCDSPIEPQPLWEYPCKALSDKPITVFDFDFRDERVTTRSRYNFTKMMKIENSNDYNNLGLAFWTEYDFGDKKLSTGPVEKIICDQYIEWCKNWKQGMAILHSRFADEMLMKDLLIDLEIEYDCSLGVMNLKSRLIKENEETGKILDN</sequence>
<dbReference type="PANTHER" id="PTHR11006:SF4">
    <property type="entry name" value="PROTEIN ARGININE N-METHYLTRANSFERASE 7"/>
    <property type="match status" value="1"/>
</dbReference>
<feature type="domain" description="PRMT5 arginine-N-methyltransferase" evidence="8">
    <location>
        <begin position="44"/>
        <end position="155"/>
    </location>
</feature>
<evidence type="ECO:0000313" key="11">
    <source>
        <dbReference type="Proteomes" id="UP000015104"/>
    </source>
</evidence>
<dbReference type="InterPro" id="IPR029063">
    <property type="entry name" value="SAM-dependent_MTases_sf"/>
</dbReference>
<accession>T1KXC9</accession>
<dbReference type="GO" id="GO:0032259">
    <property type="term" value="P:methylation"/>
    <property type="evidence" value="ECO:0007669"/>
    <property type="project" value="UniProtKB-KW"/>
</dbReference>
<evidence type="ECO:0000256" key="3">
    <source>
        <dbReference type="ARBA" id="ARBA00022691"/>
    </source>
</evidence>
<dbReference type="PANTHER" id="PTHR11006">
    <property type="entry name" value="PROTEIN ARGININE N-METHYLTRANSFERASE"/>
    <property type="match status" value="1"/>
</dbReference>
<dbReference type="PIRSF" id="PIRSF036946">
    <property type="entry name" value="Arg_N-mtase"/>
    <property type="match status" value="1"/>
</dbReference>
<organism evidence="10 11">
    <name type="scientific">Tetranychus urticae</name>
    <name type="common">Two-spotted spider mite</name>
    <dbReference type="NCBI Taxonomy" id="32264"/>
    <lineage>
        <taxon>Eukaryota</taxon>
        <taxon>Metazoa</taxon>
        <taxon>Ecdysozoa</taxon>
        <taxon>Arthropoda</taxon>
        <taxon>Chelicerata</taxon>
        <taxon>Arachnida</taxon>
        <taxon>Acari</taxon>
        <taxon>Acariformes</taxon>
        <taxon>Trombidiformes</taxon>
        <taxon>Prostigmata</taxon>
        <taxon>Eleutherengona</taxon>
        <taxon>Raphignathae</taxon>
        <taxon>Tetranychoidea</taxon>
        <taxon>Tetranychidae</taxon>
        <taxon>Tetranychus</taxon>
    </lineage>
</organism>
<name>T1KXC9_TETUR</name>
<dbReference type="PROSITE" id="PS51678">
    <property type="entry name" value="SAM_MT_PRMT"/>
    <property type="match status" value="1"/>
</dbReference>
<dbReference type="EnsemblMetazoa" id="tetur25g01930.1">
    <property type="protein sequence ID" value="tetur25g01930.1"/>
    <property type="gene ID" value="tetur25g01930"/>
</dbReference>
<dbReference type="CDD" id="cd02440">
    <property type="entry name" value="AdoMet_MTases"/>
    <property type="match status" value="1"/>
</dbReference>
<dbReference type="AlphaFoldDB" id="T1KXC9"/>
<dbReference type="Pfam" id="PF05185">
    <property type="entry name" value="PRMT5"/>
    <property type="match status" value="1"/>
</dbReference>
<keyword evidence="11" id="KW-1185">Reference proteome</keyword>
<keyword evidence="1 7" id="KW-0489">Methyltransferase</keyword>
<dbReference type="Gene3D" id="2.70.160.11">
    <property type="entry name" value="Hnrnp arginine n-methyltransferase1"/>
    <property type="match status" value="2"/>
</dbReference>
<dbReference type="EMBL" id="CAEY01000677">
    <property type="status" value="NOT_ANNOTATED_CDS"/>
    <property type="molecule type" value="Genomic_DNA"/>
</dbReference>
<comment type="function">
    <text evidence="5">Essential arginine methyltransferase that can both catalyze the formation of omega-N monomethylarginine (MMA) and symmetrical dimethylarginine (sDMA). Specifically mediates the symmetrical dimethylation of arginine residues in the small nuclear ribonucleoproteins SmD1 and SmD3.</text>
</comment>
<evidence type="ECO:0000256" key="5">
    <source>
        <dbReference type="ARBA" id="ARBA00025081"/>
    </source>
</evidence>
<dbReference type="InterPro" id="IPR035075">
    <property type="entry name" value="PRMT5"/>
</dbReference>
<dbReference type="FunFam" id="3.40.50.150:FF:000071">
    <property type="entry name" value="Protein arginine N-methyltransferase 7"/>
    <property type="match status" value="1"/>
</dbReference>
<proteinExistence type="inferred from homology"/>
<dbReference type="eggNOG" id="KOG1501">
    <property type="taxonomic scope" value="Eukaryota"/>
</dbReference>
<dbReference type="Gene3D" id="3.40.50.150">
    <property type="entry name" value="Vaccinia Virus protein VP39"/>
    <property type="match status" value="2"/>
</dbReference>
<feature type="domain" description="Protein arginine N-methyltransferase" evidence="9">
    <location>
        <begin position="250"/>
        <end position="345"/>
    </location>
</feature>
<reference evidence="11" key="1">
    <citation type="submission" date="2011-08" db="EMBL/GenBank/DDBJ databases">
        <authorList>
            <person name="Rombauts S."/>
        </authorList>
    </citation>
    <scope>NUCLEOTIDE SEQUENCE</scope>
    <source>
        <strain evidence="11">London</strain>
    </source>
</reference>
<evidence type="ECO:0000256" key="2">
    <source>
        <dbReference type="ARBA" id="ARBA00022679"/>
    </source>
</evidence>
<dbReference type="EC" id="2.1.1.-" evidence="6"/>
<comment type="similarity">
    <text evidence="6">Belongs to the class I-like SAM-binding methyltransferase superfamily. Protein arginine N-methyltransferase family. PRMT7 subfamily.</text>
</comment>
<evidence type="ECO:0000313" key="10">
    <source>
        <dbReference type="EnsemblMetazoa" id="tetur25g01930.1"/>
    </source>
</evidence>
<dbReference type="InterPro" id="IPR055135">
    <property type="entry name" value="PRMT_dom"/>
</dbReference>
<keyword evidence="2 7" id="KW-0808">Transferase</keyword>
<dbReference type="SUPFAM" id="SSF53335">
    <property type="entry name" value="S-adenosyl-L-methionine-dependent methyltransferases"/>
    <property type="match status" value="2"/>
</dbReference>